<dbReference type="FunFam" id="3.30.1370.10:FF:000014">
    <property type="entry name" value="KRR1 small subunit processome component"/>
    <property type="match status" value="1"/>
</dbReference>
<feature type="region of interest" description="Disordered" evidence="12">
    <location>
        <begin position="283"/>
        <end position="362"/>
    </location>
</feature>
<feature type="compositionally biased region" description="Polar residues" evidence="12">
    <location>
        <begin position="1"/>
        <end position="14"/>
    </location>
</feature>
<comment type="similarity">
    <text evidence="2 11">Belongs to the KRR1 family.</text>
</comment>
<evidence type="ECO:0000256" key="1">
    <source>
        <dbReference type="ARBA" id="ARBA00004604"/>
    </source>
</evidence>
<evidence type="ECO:0000256" key="10">
    <source>
        <dbReference type="ARBA" id="ARBA00025908"/>
    </source>
</evidence>
<evidence type="ECO:0000259" key="13">
    <source>
        <dbReference type="SMART" id="SM00322"/>
    </source>
</evidence>
<protein>
    <recommendedName>
        <fullName evidence="3 11">KRR1 small subunit processome component</fullName>
    </recommendedName>
    <alternativeName>
        <fullName evidence="11">KRR-R motif-containing protein 1</fullName>
    </alternativeName>
</protein>
<dbReference type="InterPro" id="IPR024166">
    <property type="entry name" value="rRNA_assembly_KRR1"/>
</dbReference>
<feature type="domain" description="K Homology" evidence="13">
    <location>
        <begin position="135"/>
        <end position="205"/>
    </location>
</feature>
<gene>
    <name evidence="14" type="ORF">O9G_004080</name>
</gene>
<dbReference type="HOGENOM" id="CLU_040185_0_2_1"/>
<evidence type="ECO:0000256" key="4">
    <source>
        <dbReference type="ARBA" id="ARBA00022517"/>
    </source>
</evidence>
<dbReference type="AlphaFoldDB" id="A0A075AXT7"/>
<evidence type="ECO:0000256" key="6">
    <source>
        <dbReference type="ARBA" id="ARBA00022884"/>
    </source>
</evidence>
<keyword evidence="5 11" id="KW-0698">rRNA processing</keyword>
<keyword evidence="6 11" id="KW-0694">RNA-binding</keyword>
<dbReference type="PANTHER" id="PTHR12581">
    <property type="entry name" value="HIV-1 REV BINDING PROTEIN 2, 3"/>
    <property type="match status" value="1"/>
</dbReference>
<evidence type="ECO:0000256" key="5">
    <source>
        <dbReference type="ARBA" id="ARBA00022552"/>
    </source>
</evidence>
<evidence type="ECO:0000256" key="3">
    <source>
        <dbReference type="ARBA" id="ARBA00017405"/>
    </source>
</evidence>
<comment type="subcellular location">
    <subcellularLocation>
        <location evidence="1 11">Nucleus</location>
        <location evidence="1 11">Nucleolus</location>
    </subcellularLocation>
</comment>
<dbReference type="STRING" id="988480.A0A075AXT7"/>
<evidence type="ECO:0000256" key="8">
    <source>
        <dbReference type="ARBA" id="ARBA00023274"/>
    </source>
</evidence>
<reference evidence="14 15" key="1">
    <citation type="journal article" date="2013" name="Curr. Biol.">
        <title>Shared signatures of parasitism and phylogenomics unite Cryptomycota and microsporidia.</title>
        <authorList>
            <person name="James T.Y."/>
            <person name="Pelin A."/>
            <person name="Bonen L."/>
            <person name="Ahrendt S."/>
            <person name="Sain D."/>
            <person name="Corradi N."/>
            <person name="Stajich J.E."/>
        </authorList>
    </citation>
    <scope>NUCLEOTIDE SEQUENCE [LARGE SCALE GENOMIC DNA]</scope>
    <source>
        <strain evidence="14 15">CSF55</strain>
    </source>
</reference>
<dbReference type="FunFam" id="3.30.1370.10:FF:000011">
    <property type="entry name" value="KRR1 small subunit processome component"/>
    <property type="match status" value="1"/>
</dbReference>
<keyword evidence="4 11" id="KW-0690">Ribosome biogenesis</keyword>
<evidence type="ECO:0000313" key="15">
    <source>
        <dbReference type="Proteomes" id="UP000030755"/>
    </source>
</evidence>
<accession>A0A075AXT7</accession>
<dbReference type="InterPro" id="IPR048550">
    <property type="entry name" value="KRR1-like_KH1_euk"/>
</dbReference>
<feature type="region of interest" description="Disordered" evidence="12">
    <location>
        <begin position="247"/>
        <end position="271"/>
    </location>
</feature>
<name>A0A075AXT7_ROZAC</name>
<dbReference type="CDD" id="cd22393">
    <property type="entry name" value="KH-I_KRR1_rpt1"/>
    <property type="match status" value="1"/>
</dbReference>
<comment type="subunit">
    <text evidence="10">Component of the ribosomal small subunit (SSU) processome composed of at least 40 protein subunits and snoRNA U3. Interacts with snoRNA U3. Interacts with MPP10, KRI1 and with ribosomal proteins RPS1A, RPS4A, RPS4B, RPS8A, RPS8B, RPS11A, RPS11B, RPS13, RPS24, RPS25, RPL4A, RPL7B, RPL8, RPL23, RPL25 and RPL28.</text>
</comment>
<feature type="compositionally biased region" description="Basic and acidic residues" evidence="12">
    <location>
        <begin position="283"/>
        <end position="313"/>
    </location>
</feature>
<dbReference type="GO" id="GO:0032040">
    <property type="term" value="C:small-subunit processome"/>
    <property type="evidence" value="ECO:0007669"/>
    <property type="project" value="EnsemblFungi"/>
</dbReference>
<dbReference type="GO" id="GO:0003723">
    <property type="term" value="F:RNA binding"/>
    <property type="evidence" value="ECO:0007669"/>
    <property type="project" value="UniProtKB-KW"/>
</dbReference>
<dbReference type="GO" id="GO:0000447">
    <property type="term" value="P:endonucleolytic cleavage in ITS1 to separate SSU-rRNA from 5.8S rRNA and LSU-rRNA from tricistronic rRNA transcript (SSU-rRNA, 5.8S rRNA, LSU-rRNA)"/>
    <property type="evidence" value="ECO:0007669"/>
    <property type="project" value="EnsemblFungi"/>
</dbReference>
<dbReference type="SUPFAM" id="SSF54791">
    <property type="entry name" value="Eukaryotic type KH-domain (KH-domain type I)"/>
    <property type="match status" value="1"/>
</dbReference>
<dbReference type="Gene3D" id="3.30.1370.10">
    <property type="entry name" value="K Homology domain, type 1"/>
    <property type="match status" value="2"/>
</dbReference>
<comment type="function">
    <text evidence="9">Required for 40S ribosome biogenesis. Involved in nucleolar processing of pre-18S ribosomal RNA and ribosome assembly. Essential for vegetative growth.</text>
</comment>
<dbReference type="CDD" id="cd22394">
    <property type="entry name" value="KH-I_KRR1_rpt2"/>
    <property type="match status" value="1"/>
</dbReference>
<evidence type="ECO:0000256" key="9">
    <source>
        <dbReference type="ARBA" id="ARBA00024668"/>
    </source>
</evidence>
<dbReference type="OMA" id="TPDIDKW"/>
<evidence type="ECO:0000256" key="11">
    <source>
        <dbReference type="PIRNR" id="PIRNR006515"/>
    </source>
</evidence>
<dbReference type="Proteomes" id="UP000030755">
    <property type="component" value="Unassembled WGS sequence"/>
</dbReference>
<dbReference type="PANTHER" id="PTHR12581:SF0">
    <property type="entry name" value="KRR1 SMALL SUBUNIT PROCESSOME COMPONENT HOMOLOG"/>
    <property type="match status" value="1"/>
</dbReference>
<evidence type="ECO:0000256" key="12">
    <source>
        <dbReference type="SAM" id="MobiDB-lite"/>
    </source>
</evidence>
<evidence type="ECO:0000256" key="2">
    <source>
        <dbReference type="ARBA" id="ARBA00009344"/>
    </source>
</evidence>
<proteinExistence type="inferred from homology"/>
<sequence>MSEENTSTTEQKPVSKNRMHRKEKPWDTDDIDHWKIDEFKPEEMAGPLLEESSFATLFPKYRENYLREIWPTVTAALQKHGIACVLDLIEGSMTVKTTRKTFDPYIIVKARDLIKLLARSVPFQQAVKILEDGMACDIIKIGTLVRNKERFVKRRQRLIGPNGNTLKAIELLTKCYVLVQGNTVSAMGDFKGLKDVRRIVLDCMKNIHPVYHIKELMIKKELSKDEKLKHENWDRFLPQFKKRNVQRKAPKVVKEKKEYTPFPPPQQPRKVDEMIESGEYFLKPKERKQKELDKKKEEQIKNSEVKRQEREKAFIPPVEQTSQKRKPDDAQISTQDLVENIKKKSKKIKKSVDEKPEDAFLA</sequence>
<dbReference type="PIRSF" id="PIRSF006515">
    <property type="entry name" value="KRR1"/>
    <property type="match status" value="1"/>
</dbReference>
<organism evidence="14 15">
    <name type="scientific">Rozella allomycis (strain CSF55)</name>
    <dbReference type="NCBI Taxonomy" id="988480"/>
    <lineage>
        <taxon>Eukaryota</taxon>
        <taxon>Fungi</taxon>
        <taxon>Fungi incertae sedis</taxon>
        <taxon>Cryptomycota</taxon>
        <taxon>Cryptomycota incertae sedis</taxon>
        <taxon>Rozella</taxon>
    </lineage>
</organism>
<dbReference type="SMART" id="SM00322">
    <property type="entry name" value="KH"/>
    <property type="match status" value="1"/>
</dbReference>
<dbReference type="InterPro" id="IPR036612">
    <property type="entry name" value="KH_dom_type_1_sf"/>
</dbReference>
<dbReference type="Pfam" id="PF17903">
    <property type="entry name" value="KH_KRR1_1st"/>
    <property type="match status" value="1"/>
</dbReference>
<feature type="region of interest" description="Disordered" evidence="12">
    <location>
        <begin position="1"/>
        <end position="26"/>
    </location>
</feature>
<dbReference type="InterPro" id="IPR048549">
    <property type="entry name" value="KRR1-like_KH2_euk"/>
</dbReference>
<dbReference type="EMBL" id="KE560887">
    <property type="protein sequence ID" value="EPZ35062.1"/>
    <property type="molecule type" value="Genomic_DNA"/>
</dbReference>
<feature type="compositionally biased region" description="Basic and acidic residues" evidence="12">
    <location>
        <begin position="350"/>
        <end position="362"/>
    </location>
</feature>
<keyword evidence="8 11" id="KW-0687">Ribonucleoprotein</keyword>
<dbReference type="OrthoDB" id="441223at2759"/>
<dbReference type="InterPro" id="IPR048548">
    <property type="entry name" value="KRR1-like_KH2"/>
</dbReference>
<dbReference type="GO" id="GO:0030688">
    <property type="term" value="C:preribosome, small subunit precursor"/>
    <property type="evidence" value="ECO:0007669"/>
    <property type="project" value="EnsemblFungi"/>
</dbReference>
<dbReference type="InterPro" id="IPR041174">
    <property type="entry name" value="KRR1-like_KH1"/>
</dbReference>
<evidence type="ECO:0000256" key="7">
    <source>
        <dbReference type="ARBA" id="ARBA00023242"/>
    </source>
</evidence>
<keyword evidence="15" id="KW-1185">Reference proteome</keyword>
<dbReference type="Pfam" id="PF21800">
    <property type="entry name" value="KH_KRR1_2nd"/>
    <property type="match status" value="1"/>
</dbReference>
<keyword evidence="7 11" id="KW-0539">Nucleus</keyword>
<evidence type="ECO:0000313" key="14">
    <source>
        <dbReference type="EMBL" id="EPZ35062.1"/>
    </source>
</evidence>
<dbReference type="InterPro" id="IPR004087">
    <property type="entry name" value="KH_dom"/>
</dbReference>